<comment type="caution">
    <text evidence="1">The sequence shown here is derived from an EMBL/GenBank/DDBJ whole genome shotgun (WGS) entry which is preliminary data.</text>
</comment>
<dbReference type="Proteomes" id="UP000094527">
    <property type="component" value="Unassembled WGS sequence"/>
</dbReference>
<gene>
    <name evidence="1" type="ORF">Ocin01_18619</name>
</gene>
<keyword evidence="2" id="KW-1185">Reference proteome</keyword>
<evidence type="ECO:0000313" key="2">
    <source>
        <dbReference type="Proteomes" id="UP000094527"/>
    </source>
</evidence>
<proteinExistence type="predicted"/>
<accession>A0A1D2M526</accession>
<reference evidence="1 2" key="1">
    <citation type="journal article" date="2016" name="Genome Biol. Evol.">
        <title>Gene Family Evolution Reflects Adaptation to Soil Environmental Stressors in the Genome of the Collembolan Orchesella cincta.</title>
        <authorList>
            <person name="Faddeeva-Vakhrusheva A."/>
            <person name="Derks M.F."/>
            <person name="Anvar S.Y."/>
            <person name="Agamennone V."/>
            <person name="Suring W."/>
            <person name="Smit S."/>
            <person name="van Straalen N.M."/>
            <person name="Roelofs D."/>
        </authorList>
    </citation>
    <scope>NUCLEOTIDE SEQUENCE [LARGE SCALE GENOMIC DNA]</scope>
    <source>
        <tissue evidence="1">Mixed pool</tissue>
    </source>
</reference>
<sequence>MESLKLRKFEEFGQQQFWYRLTNSQDIEEEIPADPGGDDSD</sequence>
<protein>
    <submittedName>
        <fullName evidence="1">Uncharacterized protein</fullName>
    </submittedName>
</protein>
<organism evidence="1 2">
    <name type="scientific">Orchesella cincta</name>
    <name type="common">Springtail</name>
    <name type="synonym">Podura cincta</name>
    <dbReference type="NCBI Taxonomy" id="48709"/>
    <lineage>
        <taxon>Eukaryota</taxon>
        <taxon>Metazoa</taxon>
        <taxon>Ecdysozoa</taxon>
        <taxon>Arthropoda</taxon>
        <taxon>Hexapoda</taxon>
        <taxon>Collembola</taxon>
        <taxon>Entomobryomorpha</taxon>
        <taxon>Entomobryoidea</taxon>
        <taxon>Orchesellidae</taxon>
        <taxon>Orchesellinae</taxon>
        <taxon>Orchesella</taxon>
    </lineage>
</organism>
<evidence type="ECO:0000313" key="1">
    <source>
        <dbReference type="EMBL" id="ODM88063.1"/>
    </source>
</evidence>
<dbReference type="EMBL" id="LJIJ01004170">
    <property type="protein sequence ID" value="ODM88063.1"/>
    <property type="molecule type" value="Genomic_DNA"/>
</dbReference>
<dbReference type="AlphaFoldDB" id="A0A1D2M526"/>
<name>A0A1D2M526_ORCCI</name>